<protein>
    <submittedName>
        <fullName evidence="3">Uncharacterized protein</fullName>
    </submittedName>
</protein>
<feature type="transmembrane region" description="Helical" evidence="2">
    <location>
        <begin position="538"/>
        <end position="558"/>
    </location>
</feature>
<dbReference type="AlphaFoldDB" id="A0A7S3DTK2"/>
<gene>
    <name evidence="3" type="ORF">APAL1065_LOCUS19670</name>
</gene>
<reference evidence="3" key="1">
    <citation type="submission" date="2021-01" db="EMBL/GenBank/DDBJ databases">
        <authorList>
            <person name="Corre E."/>
            <person name="Pelletier E."/>
            <person name="Niang G."/>
            <person name="Scheremetjew M."/>
            <person name="Finn R."/>
            <person name="Kale V."/>
            <person name="Holt S."/>
            <person name="Cochrane G."/>
            <person name="Meng A."/>
            <person name="Brown T."/>
            <person name="Cohen L."/>
        </authorList>
    </citation>
    <scope>NUCLEOTIDE SEQUENCE</scope>
    <source>
        <strain evidence="3">CCMP125</strain>
    </source>
</reference>
<feature type="transmembrane region" description="Helical" evidence="2">
    <location>
        <begin position="209"/>
        <end position="232"/>
    </location>
</feature>
<feature type="transmembrane region" description="Helical" evidence="2">
    <location>
        <begin position="453"/>
        <end position="480"/>
    </location>
</feature>
<keyword evidence="2" id="KW-1133">Transmembrane helix</keyword>
<feature type="transmembrane region" description="Helical" evidence="2">
    <location>
        <begin position="340"/>
        <end position="360"/>
    </location>
</feature>
<feature type="transmembrane region" description="Helical" evidence="2">
    <location>
        <begin position="380"/>
        <end position="400"/>
    </location>
</feature>
<feature type="region of interest" description="Disordered" evidence="1">
    <location>
        <begin position="1"/>
        <end position="51"/>
    </location>
</feature>
<sequence length="572" mass="64119">MPNIRRSFPGSSSSAPPEEKRRFDDDDDDDDEEDDDKDLEGGPPGHDESDENIQVSHVLGFAFPKRWLCCFGGKTGDVSSSHQSHARRSGSGTKEVTPWWRPNLHQISSCIVTKAPCFWFYNCAWGSSSSSGKFFSLRANRQPTDRAILARLNVLVGFVAIFQVGSALFLGIVNGAPALADRSLETTTEEEREAQSYGARNLTVWHLSIAVYMVGIEAFILVVSAILTVRVVRNVNLVGAIRYLWVLLWVLPFAIFFNIGLYDYFRATDVWVRHYWRDPTMAWYRESFCMPATTANTLCTVPIGANRTEENRWCLANYNSTECSSIRNDAQSSTEQWLYVYYYANASWGLVLICLLFLVVNTLEGIISRPLVQKSRESNVPAWMALPIIGCVTFGFVFTFAETSVLNTRTDSDANFIGPLYLATAGLFFLSAMLGWYISVSSIRNSRNKRNKLIFIITFLVVLILILFALVALFVASIIFSTSFVEIPLTETQRGNLACIIDQSGSCTGCDLPKGDPNRCPEWSTSDVTTVIQTQAKASASLSAIFMIYAVSALRFGWGMRRHIRMYQIEYV</sequence>
<feature type="region of interest" description="Disordered" evidence="1">
    <location>
        <begin position="76"/>
        <end position="97"/>
    </location>
</feature>
<organism evidence="3">
    <name type="scientific">Entomoneis paludosa</name>
    <dbReference type="NCBI Taxonomy" id="265537"/>
    <lineage>
        <taxon>Eukaryota</taxon>
        <taxon>Sar</taxon>
        <taxon>Stramenopiles</taxon>
        <taxon>Ochrophyta</taxon>
        <taxon>Bacillariophyta</taxon>
        <taxon>Bacillariophyceae</taxon>
        <taxon>Bacillariophycidae</taxon>
        <taxon>Entomoneidaceae</taxon>
        <taxon>Entomoneis</taxon>
    </lineage>
</organism>
<name>A0A7S3DTK2_9STRA</name>
<dbReference type="EMBL" id="HBHT01029285">
    <property type="protein sequence ID" value="CAD9980733.1"/>
    <property type="molecule type" value="Transcribed_RNA"/>
</dbReference>
<accession>A0A7S3DTK2</accession>
<keyword evidence="2" id="KW-0472">Membrane</keyword>
<feature type="transmembrane region" description="Helical" evidence="2">
    <location>
        <begin position="244"/>
        <end position="265"/>
    </location>
</feature>
<evidence type="ECO:0000256" key="1">
    <source>
        <dbReference type="SAM" id="MobiDB-lite"/>
    </source>
</evidence>
<proteinExistence type="predicted"/>
<keyword evidence="2" id="KW-0812">Transmembrane</keyword>
<feature type="transmembrane region" description="Helical" evidence="2">
    <location>
        <begin position="420"/>
        <end position="441"/>
    </location>
</feature>
<feature type="transmembrane region" description="Helical" evidence="2">
    <location>
        <begin position="148"/>
        <end position="173"/>
    </location>
</feature>
<evidence type="ECO:0000313" key="3">
    <source>
        <dbReference type="EMBL" id="CAD9980733.1"/>
    </source>
</evidence>
<evidence type="ECO:0000256" key="2">
    <source>
        <dbReference type="SAM" id="Phobius"/>
    </source>
</evidence>
<feature type="compositionally biased region" description="Acidic residues" evidence="1">
    <location>
        <begin position="25"/>
        <end position="38"/>
    </location>
</feature>